<evidence type="ECO:0000313" key="2">
    <source>
        <dbReference type="EMBL" id="ACO64051.1"/>
    </source>
</evidence>
<dbReference type="EMBL" id="CP001327">
    <property type="protein sequence ID" value="ACO64051.1"/>
    <property type="molecule type" value="Genomic_DNA"/>
</dbReference>
<reference evidence="2 3" key="1">
    <citation type="journal article" date="2009" name="Science">
        <title>Green evolution and dynamic adaptations revealed by genomes of the marine picoeukaryotes Micromonas.</title>
        <authorList>
            <person name="Worden A.Z."/>
            <person name="Lee J.H."/>
            <person name="Mock T."/>
            <person name="Rouze P."/>
            <person name="Simmons M.P."/>
            <person name="Aerts A.L."/>
            <person name="Allen A.E."/>
            <person name="Cuvelier M.L."/>
            <person name="Derelle E."/>
            <person name="Everett M.V."/>
            <person name="Foulon E."/>
            <person name="Grimwood J."/>
            <person name="Gundlach H."/>
            <person name="Henrissat B."/>
            <person name="Napoli C."/>
            <person name="McDonald S.M."/>
            <person name="Parker M.S."/>
            <person name="Rombauts S."/>
            <person name="Salamov A."/>
            <person name="Von Dassow P."/>
            <person name="Badger J.H."/>
            <person name="Coutinho P.M."/>
            <person name="Demir E."/>
            <person name="Dubchak I."/>
            <person name="Gentemann C."/>
            <person name="Eikrem W."/>
            <person name="Gready J.E."/>
            <person name="John U."/>
            <person name="Lanier W."/>
            <person name="Lindquist E.A."/>
            <person name="Lucas S."/>
            <person name="Mayer K.F."/>
            <person name="Moreau H."/>
            <person name="Not F."/>
            <person name="Otillar R."/>
            <person name="Panaud O."/>
            <person name="Pangilinan J."/>
            <person name="Paulsen I."/>
            <person name="Piegu B."/>
            <person name="Poliakov A."/>
            <person name="Robbens S."/>
            <person name="Schmutz J."/>
            <person name="Toulza E."/>
            <person name="Wyss T."/>
            <person name="Zelensky A."/>
            <person name="Zhou K."/>
            <person name="Armbrust E.V."/>
            <person name="Bhattacharya D."/>
            <person name="Goodenough U.W."/>
            <person name="Van de Peer Y."/>
            <person name="Grigoriev I.V."/>
        </authorList>
    </citation>
    <scope>NUCLEOTIDE SEQUENCE [LARGE SCALE GENOMIC DNA]</scope>
    <source>
        <strain evidence="3">RCC299 / NOUM17</strain>
    </source>
</reference>
<proteinExistence type="predicted"/>
<dbReference type="AlphaFoldDB" id="C1E7W7"/>
<accession>C1E7W7</accession>
<evidence type="ECO:0000313" key="3">
    <source>
        <dbReference type="Proteomes" id="UP000002009"/>
    </source>
</evidence>
<sequence>MGSHRSSLGCKRPREETSSMEETPRPPVGYPSHESRGGARAQCDDDAHNSPPRHTPGVTPGESKHSQLPPRRIAICFPKKVSCASRPPVLLTNVQAKSGCTLSSLPIERDPARTDRTTAPVTYFRRIQYHAQQILRYLSHRFRGAR</sequence>
<dbReference type="RefSeq" id="XP_002502793.1">
    <property type="nucleotide sequence ID" value="XM_002502747.1"/>
</dbReference>
<dbReference type="GeneID" id="8244437"/>
<feature type="region of interest" description="Disordered" evidence="1">
    <location>
        <begin position="1"/>
        <end position="70"/>
    </location>
</feature>
<name>C1E7W7_MICCC</name>
<keyword evidence="3" id="KW-1185">Reference proteome</keyword>
<dbReference type="Proteomes" id="UP000002009">
    <property type="component" value="Chromosome 6"/>
</dbReference>
<dbReference type="InParanoid" id="C1E7W7"/>
<protein>
    <submittedName>
        <fullName evidence="2">Uncharacterized protein</fullName>
    </submittedName>
</protein>
<organism evidence="2 3">
    <name type="scientific">Micromonas commoda (strain RCC299 / NOUM17 / CCMP2709)</name>
    <name type="common">Picoplanktonic green alga</name>
    <dbReference type="NCBI Taxonomy" id="296587"/>
    <lineage>
        <taxon>Eukaryota</taxon>
        <taxon>Viridiplantae</taxon>
        <taxon>Chlorophyta</taxon>
        <taxon>Mamiellophyceae</taxon>
        <taxon>Mamiellales</taxon>
        <taxon>Mamiellaceae</taxon>
        <taxon>Micromonas</taxon>
    </lineage>
</organism>
<feature type="compositionally biased region" description="Basic and acidic residues" evidence="1">
    <location>
        <begin position="33"/>
        <end position="48"/>
    </location>
</feature>
<dbReference type="KEGG" id="mis:MICPUN_54346"/>
<evidence type="ECO:0000256" key="1">
    <source>
        <dbReference type="SAM" id="MobiDB-lite"/>
    </source>
</evidence>
<gene>
    <name evidence="2" type="ORF">MICPUN_54346</name>
</gene>